<dbReference type="InterPro" id="IPR005025">
    <property type="entry name" value="FMN_Rdtase-like_dom"/>
</dbReference>
<dbReference type="Proteomes" id="UP000189941">
    <property type="component" value="Unassembled WGS sequence"/>
</dbReference>
<name>A0A1T4MB04_9LACT</name>
<protein>
    <submittedName>
        <fullName evidence="2">Predicted flavoprotein</fullName>
    </submittedName>
</protein>
<dbReference type="InterPro" id="IPR029039">
    <property type="entry name" value="Flavoprotein-like_sf"/>
</dbReference>
<dbReference type="InterPro" id="IPR050712">
    <property type="entry name" value="NAD(P)H-dep_reductase"/>
</dbReference>
<dbReference type="RefSeq" id="WP_078756113.1">
    <property type="nucleotide sequence ID" value="NZ_FUWO01000011.1"/>
</dbReference>
<dbReference type="PANTHER" id="PTHR30543">
    <property type="entry name" value="CHROMATE REDUCTASE"/>
    <property type="match status" value="1"/>
</dbReference>
<dbReference type="EMBL" id="FUWO01000011">
    <property type="protein sequence ID" value="SJZ64132.1"/>
    <property type="molecule type" value="Genomic_DNA"/>
</dbReference>
<dbReference type="PANTHER" id="PTHR30543:SF21">
    <property type="entry name" value="NAD(P)H-DEPENDENT FMN REDUCTASE LOT6"/>
    <property type="match status" value="1"/>
</dbReference>
<evidence type="ECO:0000313" key="2">
    <source>
        <dbReference type="EMBL" id="SJZ64132.1"/>
    </source>
</evidence>
<dbReference type="OrthoDB" id="9812295at2"/>
<dbReference type="GO" id="GO:0016491">
    <property type="term" value="F:oxidoreductase activity"/>
    <property type="evidence" value="ECO:0007669"/>
    <property type="project" value="InterPro"/>
</dbReference>
<organism evidence="2 3">
    <name type="scientific">Globicatella sulfidifaciens DSM 15739</name>
    <dbReference type="NCBI Taxonomy" id="1121925"/>
    <lineage>
        <taxon>Bacteria</taxon>
        <taxon>Bacillati</taxon>
        <taxon>Bacillota</taxon>
        <taxon>Bacilli</taxon>
        <taxon>Lactobacillales</taxon>
        <taxon>Aerococcaceae</taxon>
        <taxon>Globicatella</taxon>
    </lineage>
</organism>
<accession>A0A1T4MB04</accession>
<dbReference type="GO" id="GO:0010181">
    <property type="term" value="F:FMN binding"/>
    <property type="evidence" value="ECO:0007669"/>
    <property type="project" value="TreeGrafter"/>
</dbReference>
<feature type="domain" description="NADPH-dependent FMN reductase-like" evidence="1">
    <location>
        <begin position="3"/>
        <end position="122"/>
    </location>
</feature>
<evidence type="ECO:0000313" key="3">
    <source>
        <dbReference type="Proteomes" id="UP000189941"/>
    </source>
</evidence>
<dbReference type="GO" id="GO:0005829">
    <property type="term" value="C:cytosol"/>
    <property type="evidence" value="ECO:0007669"/>
    <property type="project" value="TreeGrafter"/>
</dbReference>
<reference evidence="3" key="1">
    <citation type="submission" date="2017-02" db="EMBL/GenBank/DDBJ databases">
        <authorList>
            <person name="Varghese N."/>
            <person name="Submissions S."/>
        </authorList>
    </citation>
    <scope>NUCLEOTIDE SEQUENCE [LARGE SCALE GENOMIC DNA]</scope>
    <source>
        <strain evidence="3">DSM 15739</strain>
    </source>
</reference>
<sequence length="182" mass="19995">MKKVLFVVGSLREGSFNKQLATMAEKALAGKAEVSYLDFTKLPLMNQDIENPVLPEVQAIRDEASAADAIWFFSPVYNFSIPGTIKNLIDWLSRSLDPTNPAGESAIHNKFTTVSAAGAGGFENMFENYKFLLPFVRTQVIDEFTEVKINDSAWVDGQLVLTDEAQAQFDAQVAAVIEAINA</sequence>
<dbReference type="Pfam" id="PF03358">
    <property type="entry name" value="FMN_red"/>
    <property type="match status" value="1"/>
</dbReference>
<dbReference type="STRING" id="1121925.SAMN02746011_01377"/>
<proteinExistence type="predicted"/>
<dbReference type="AlphaFoldDB" id="A0A1T4MB04"/>
<gene>
    <name evidence="2" type="ORF">SAMN02746011_01377</name>
</gene>
<dbReference type="Gene3D" id="3.40.50.360">
    <property type="match status" value="1"/>
</dbReference>
<keyword evidence="3" id="KW-1185">Reference proteome</keyword>
<evidence type="ECO:0000259" key="1">
    <source>
        <dbReference type="Pfam" id="PF03358"/>
    </source>
</evidence>
<dbReference type="SUPFAM" id="SSF52218">
    <property type="entry name" value="Flavoproteins"/>
    <property type="match status" value="1"/>
</dbReference>